<organism evidence="1 2">
    <name type="scientific">Agrobacterium tumefaciens</name>
    <dbReference type="NCBI Taxonomy" id="358"/>
    <lineage>
        <taxon>Bacteria</taxon>
        <taxon>Pseudomonadati</taxon>
        <taxon>Pseudomonadota</taxon>
        <taxon>Alphaproteobacteria</taxon>
        <taxon>Hyphomicrobiales</taxon>
        <taxon>Rhizobiaceae</taxon>
        <taxon>Rhizobium/Agrobacterium group</taxon>
        <taxon>Agrobacterium</taxon>
        <taxon>Agrobacterium tumefaciens complex</taxon>
    </lineage>
</organism>
<dbReference type="Proteomes" id="UP000298646">
    <property type="component" value="Chromosome circular"/>
</dbReference>
<reference evidence="1 2" key="1">
    <citation type="submission" date="2019-04" db="EMBL/GenBank/DDBJ databases">
        <title>Complete genome sequence of Agrobacterium tumefaciens CFBP6624.</title>
        <authorList>
            <person name="Haryono M."/>
            <person name="Lin Y.-C."/>
            <person name="Lai E.-M."/>
            <person name="Kuo C.-H."/>
        </authorList>
    </citation>
    <scope>NUCLEOTIDE SEQUENCE [LARGE SCALE GENOMIC DNA]</scope>
    <source>
        <strain evidence="1 2">CFBP6624</strain>
    </source>
</reference>
<protein>
    <submittedName>
        <fullName evidence="1">Uncharacterized protein</fullName>
    </submittedName>
</protein>
<dbReference type="EMBL" id="CP039907">
    <property type="protein sequence ID" value="QCM00214.1"/>
    <property type="molecule type" value="Genomic_DNA"/>
</dbReference>
<evidence type="ECO:0000313" key="2">
    <source>
        <dbReference type="Proteomes" id="UP000298646"/>
    </source>
</evidence>
<accession>A0AAE6EKA6</accession>
<sequence length="329" mass="36836">MKQHHLIFANFVCHFGGSNVLLDYAEEVVIPAFTNDTFVRTYGNSDYHLYEVELINLATAEEPVLALAGRFIKNTTLVREQTFGKKEGLVKDELSISSAPSAFFVLLLNNHRLIYFPETTHAPSLETFKQTTQNFLRKRHKIYIDEVYEKRKASQDKITKKQLFKDIPLPTVEVLALTGFASIEVFLERFKILKSIDFRLIKPNDDLDAGEILGEIRNLGASLGADRAKLTVANSDGLDKKAATEAIVSASSDGNQEVKLSGIDQQDNLLSGDNESFVLSSHLENPAEDRGSLIAQLFSVYQDLRGRRALKTPPLVVNAKIKRIARILE</sequence>
<dbReference type="AlphaFoldDB" id="A0AAE6EKA6"/>
<gene>
    <name evidence="1" type="ORF">CFBP6624_08720</name>
</gene>
<name>A0AAE6EKA6_AGRTU</name>
<proteinExistence type="predicted"/>
<evidence type="ECO:0000313" key="1">
    <source>
        <dbReference type="EMBL" id="QCM00214.1"/>
    </source>
</evidence>
<dbReference type="RefSeq" id="WP_137084746.1">
    <property type="nucleotide sequence ID" value="NZ_CP039907.1"/>
</dbReference>